<dbReference type="EMBL" id="CP002160">
    <property type="protein sequence ID" value="ADL53071.1"/>
    <property type="molecule type" value="Genomic_DNA"/>
</dbReference>
<keyword evidence="3" id="KW-1185">Reference proteome</keyword>
<feature type="transmembrane region" description="Helical" evidence="1">
    <location>
        <begin position="6"/>
        <end position="24"/>
    </location>
</feature>
<gene>
    <name evidence="2" type="ordered locus">Clocel_3392</name>
</gene>
<organism evidence="2 3">
    <name type="scientific">Clostridium cellulovorans (strain ATCC 35296 / DSM 3052 / OCM 3 / 743B)</name>
    <dbReference type="NCBI Taxonomy" id="573061"/>
    <lineage>
        <taxon>Bacteria</taxon>
        <taxon>Bacillati</taxon>
        <taxon>Bacillota</taxon>
        <taxon>Clostridia</taxon>
        <taxon>Eubacteriales</taxon>
        <taxon>Clostridiaceae</taxon>
        <taxon>Clostridium</taxon>
    </lineage>
</organism>
<accession>D9SV97</accession>
<keyword evidence="1" id="KW-0472">Membrane</keyword>
<dbReference type="eggNOG" id="ENOG5032HRD">
    <property type="taxonomic scope" value="Bacteria"/>
</dbReference>
<protein>
    <submittedName>
        <fullName evidence="2">Uncharacterized protein</fullName>
    </submittedName>
</protein>
<evidence type="ECO:0000313" key="2">
    <source>
        <dbReference type="EMBL" id="ADL53071.1"/>
    </source>
</evidence>
<proteinExistence type="predicted"/>
<dbReference type="AlphaFoldDB" id="D9SV97"/>
<keyword evidence="1" id="KW-1133">Transmembrane helix</keyword>
<reference evidence="2 3" key="1">
    <citation type="submission" date="2010-08" db="EMBL/GenBank/DDBJ databases">
        <title>Complete sequence of Clostridium cellulovorans 743B.</title>
        <authorList>
            <consortium name="US DOE Joint Genome Institute"/>
            <person name="Lucas S."/>
            <person name="Copeland A."/>
            <person name="Lapidus A."/>
            <person name="Cheng J.-F."/>
            <person name="Bruce D."/>
            <person name="Goodwin L."/>
            <person name="Pitluck S."/>
            <person name="Chertkov O."/>
            <person name="Detter J.C."/>
            <person name="Han C."/>
            <person name="Tapia R."/>
            <person name="Land M."/>
            <person name="Hauser L."/>
            <person name="Chang Y.-J."/>
            <person name="Jeffries C."/>
            <person name="Kyrpides N."/>
            <person name="Ivanova N."/>
            <person name="Mikhailova N."/>
            <person name="Hemme C.L."/>
            <person name="Woyke T."/>
        </authorList>
    </citation>
    <scope>NUCLEOTIDE SEQUENCE [LARGE SCALE GENOMIC DNA]</scope>
    <source>
        <strain evidence="3">ATCC 35296 / DSM 3052 / OCM 3 / 743B</strain>
    </source>
</reference>
<dbReference type="OrthoDB" id="1908829at2"/>
<evidence type="ECO:0000313" key="3">
    <source>
        <dbReference type="Proteomes" id="UP000002730"/>
    </source>
</evidence>
<evidence type="ECO:0000256" key="1">
    <source>
        <dbReference type="SAM" id="Phobius"/>
    </source>
</evidence>
<dbReference type="Proteomes" id="UP000002730">
    <property type="component" value="Chromosome"/>
</dbReference>
<dbReference type="RefSeq" id="WP_010073469.1">
    <property type="nucleotide sequence ID" value="NC_014393.1"/>
</dbReference>
<name>D9SV97_CLOC7</name>
<sequence>MITVLITISVLIAMTGIFLFRYYYYYWIPRKRPFEIIGCILTGDDNIINISFKINRMGYIVKGTREIYIIDEATGIKFSLLSLPKFGEMITRKGKRGRYGYMMFVNVGNVIKHESKVTVNIGDYQKKHVNII</sequence>
<keyword evidence="1" id="KW-0812">Transmembrane</keyword>
<dbReference type="HOGENOM" id="CLU_1923944_0_0_9"/>
<dbReference type="KEGG" id="ccb:Clocel_3392"/>